<dbReference type="InterPro" id="IPR012951">
    <property type="entry name" value="BBE"/>
</dbReference>
<comment type="caution">
    <text evidence="2">The sequence shown here is derived from an EMBL/GenBank/DDBJ whole genome shotgun (WGS) entry which is preliminary data.</text>
</comment>
<dbReference type="Gene3D" id="3.30.465.10">
    <property type="match status" value="1"/>
</dbReference>
<protein>
    <recommendedName>
        <fullName evidence="1">Berberine/berberine-like domain-containing protein</fullName>
    </recommendedName>
</protein>
<dbReference type="Proteomes" id="UP000287224">
    <property type="component" value="Unassembled WGS sequence"/>
</dbReference>
<feature type="domain" description="Berberine/berberine-like" evidence="1">
    <location>
        <begin position="53"/>
        <end position="77"/>
    </location>
</feature>
<dbReference type="Pfam" id="PF08031">
    <property type="entry name" value="BBE"/>
    <property type="match status" value="1"/>
</dbReference>
<proteinExistence type="predicted"/>
<evidence type="ECO:0000259" key="1">
    <source>
        <dbReference type="Pfam" id="PF08031"/>
    </source>
</evidence>
<name>A0A401ZT62_9CHLR</name>
<dbReference type="GO" id="GO:0016491">
    <property type="term" value="F:oxidoreductase activity"/>
    <property type="evidence" value="ECO:0007669"/>
    <property type="project" value="InterPro"/>
</dbReference>
<keyword evidence="3" id="KW-1185">Reference proteome</keyword>
<evidence type="ECO:0000313" key="3">
    <source>
        <dbReference type="Proteomes" id="UP000287224"/>
    </source>
</evidence>
<dbReference type="RefSeq" id="WP_126603104.1">
    <property type="nucleotide sequence ID" value="NZ_BIFQ01000002.1"/>
</dbReference>
<dbReference type="GO" id="GO:0050660">
    <property type="term" value="F:flavin adenine dinucleotide binding"/>
    <property type="evidence" value="ECO:0007669"/>
    <property type="project" value="InterPro"/>
</dbReference>
<sequence length="89" mass="10102">MVTYYAPLAYDLGDLATRTQRVSHVMAAYASGAYVGFQPEKGEPGVHEVYPPATYARLLALKRQYDPTNLFHFNLNIVPLREQEQVNEE</sequence>
<dbReference type="AlphaFoldDB" id="A0A401ZT62"/>
<reference evidence="3" key="1">
    <citation type="submission" date="2018-12" db="EMBL/GenBank/DDBJ databases">
        <title>Tengunoibacter tsumagoiensis gen. nov., sp. nov., Dictyobacter kobayashii sp. nov., D. alpinus sp. nov., and D. joshuensis sp. nov. and description of Dictyobacteraceae fam. nov. within the order Ktedonobacterales isolated from Tengu-no-mugimeshi.</title>
        <authorList>
            <person name="Wang C.M."/>
            <person name="Zheng Y."/>
            <person name="Sakai Y."/>
            <person name="Toyoda A."/>
            <person name="Minakuchi Y."/>
            <person name="Abe K."/>
            <person name="Yokota A."/>
            <person name="Yabe S."/>
        </authorList>
    </citation>
    <scope>NUCLEOTIDE SEQUENCE [LARGE SCALE GENOMIC DNA]</scope>
    <source>
        <strain evidence="3">S-27</strain>
    </source>
</reference>
<dbReference type="EMBL" id="BIFQ01000002">
    <property type="protein sequence ID" value="GCE10098.1"/>
    <property type="molecule type" value="Genomic_DNA"/>
</dbReference>
<dbReference type="Gene3D" id="3.40.462.20">
    <property type="match status" value="1"/>
</dbReference>
<evidence type="ECO:0000313" key="2">
    <source>
        <dbReference type="EMBL" id="GCE10098.1"/>
    </source>
</evidence>
<accession>A0A401ZT62</accession>
<gene>
    <name evidence="2" type="ORF">KDAU_74270</name>
</gene>
<dbReference type="OrthoDB" id="545125at2"/>
<organism evidence="2 3">
    <name type="scientific">Dictyobacter aurantiacus</name>
    <dbReference type="NCBI Taxonomy" id="1936993"/>
    <lineage>
        <taxon>Bacteria</taxon>
        <taxon>Bacillati</taxon>
        <taxon>Chloroflexota</taxon>
        <taxon>Ktedonobacteria</taxon>
        <taxon>Ktedonobacterales</taxon>
        <taxon>Dictyobacteraceae</taxon>
        <taxon>Dictyobacter</taxon>
    </lineage>
</organism>
<dbReference type="InterPro" id="IPR016169">
    <property type="entry name" value="FAD-bd_PCMH_sub2"/>
</dbReference>